<dbReference type="Proteomes" id="UP001186041">
    <property type="component" value="Unassembled WGS sequence"/>
</dbReference>
<dbReference type="RefSeq" id="WP_064774095.1">
    <property type="nucleotide sequence ID" value="NZ_JACKTK010000013.1"/>
</dbReference>
<evidence type="ECO:0000313" key="1">
    <source>
        <dbReference type="EMBL" id="MDV7293819.1"/>
    </source>
</evidence>
<gene>
    <name evidence="1" type="ORF">R4485_27070</name>
</gene>
<protein>
    <submittedName>
        <fullName evidence="1">Uncharacterized protein</fullName>
    </submittedName>
</protein>
<dbReference type="AlphaFoldDB" id="A0AAE5AFG0"/>
<evidence type="ECO:0000313" key="2">
    <source>
        <dbReference type="Proteomes" id="UP001186041"/>
    </source>
</evidence>
<reference evidence="1" key="1">
    <citation type="submission" date="2023-10" db="EMBL/GenBank/DDBJ databases">
        <title>Mycolicibacterium fortuitum clinical isolates causing pulmonary infections in humans.</title>
        <authorList>
            <person name="Mejia-Ponce P.M."/>
            <person name="Zenteno-Cuevas R."/>
            <person name="Licona-Cassani C."/>
        </authorList>
    </citation>
    <scope>NUCLEOTIDE SEQUENCE</scope>
    <source>
        <strain evidence="1">M8</strain>
    </source>
</reference>
<name>A0AAE5AFG0_MYCFO</name>
<proteinExistence type="predicted"/>
<sequence>MEDSVNQLEALRETVRLAEEHGMPELPGSDVGLAHLRWMADTAEATSFSDAKLGRWLGWAQCAVVAANVGVTLADMKVLNVKWSLVTAPSSPDSAEASLAHYPWVVWTVELLDPDRLAGDNVAERTAAAATAAAEPYGCVYEYCVDEDALANGTKHYRWYIGVARAEHERRVGNVPAVVAELVVALIGSLPHGVDVDAHWTAAPDTHATRIRNEVDRGYPGVG</sequence>
<comment type="caution">
    <text evidence="1">The sequence shown here is derived from an EMBL/GenBank/DDBJ whole genome shotgun (WGS) entry which is preliminary data.</text>
</comment>
<organism evidence="1 2">
    <name type="scientific">Mycolicibacterium fortuitum</name>
    <name type="common">Mycobacterium fortuitum</name>
    <dbReference type="NCBI Taxonomy" id="1766"/>
    <lineage>
        <taxon>Bacteria</taxon>
        <taxon>Bacillati</taxon>
        <taxon>Actinomycetota</taxon>
        <taxon>Actinomycetes</taxon>
        <taxon>Mycobacteriales</taxon>
        <taxon>Mycobacteriaceae</taxon>
        <taxon>Mycolicibacterium</taxon>
    </lineage>
</organism>
<accession>A0AAE5AFG0</accession>
<dbReference type="EMBL" id="JAWLVV010000031">
    <property type="protein sequence ID" value="MDV7293819.1"/>
    <property type="molecule type" value="Genomic_DNA"/>
</dbReference>